<dbReference type="GO" id="GO:0043531">
    <property type="term" value="F:ADP binding"/>
    <property type="evidence" value="ECO:0007669"/>
    <property type="project" value="InterPro"/>
</dbReference>
<keyword evidence="2" id="KW-0433">Leucine-rich repeat</keyword>
<accession>A0A2U1PM07</accession>
<dbReference type="SUPFAM" id="SSF52047">
    <property type="entry name" value="RNI-like"/>
    <property type="match status" value="1"/>
</dbReference>
<feature type="domain" description="NB-ARC" evidence="6">
    <location>
        <begin position="163"/>
        <end position="326"/>
    </location>
</feature>
<dbReference type="PANTHER" id="PTHR33463">
    <property type="entry name" value="NB-ARC DOMAIN-CONTAINING PROTEIN-RELATED"/>
    <property type="match status" value="1"/>
</dbReference>
<dbReference type="InterPro" id="IPR057135">
    <property type="entry name" value="At4g27190-like_LRR"/>
</dbReference>
<feature type="domain" description="Disease resistance protein At4g27190-like leucine-rich repeats" evidence="7">
    <location>
        <begin position="785"/>
        <end position="899"/>
    </location>
</feature>
<feature type="domain" description="Disease resistance protein At4g27190-like leucine-rich repeats" evidence="7">
    <location>
        <begin position="1437"/>
        <end position="1552"/>
    </location>
</feature>
<keyword evidence="9" id="KW-1185">Reference proteome</keyword>
<dbReference type="Gene3D" id="3.80.10.10">
    <property type="entry name" value="Ribonuclease Inhibitor"/>
    <property type="match status" value="4"/>
</dbReference>
<evidence type="ECO:0000256" key="3">
    <source>
        <dbReference type="ARBA" id="ARBA00022737"/>
    </source>
</evidence>
<sequence length="1571" mass="177363">MDVASAIVGPVVNVLTGHIKQKLGYITSYAEHVEYMRNRMQFLEDRSADIERLKRQHPNMPSHVPGWLEAVKNIKEDVDNIPSNNIGCCSVKKKFLAGRNALKLTKVIERLIKDGSDMISDGTLWREAEGYLGRVDFKNPASTSTPGASVFNSRVKAFDDALKLLQQDDDNMARVIALCGMGGVGKTTLMKQLKEAAHDSKMFNWIVVVVIGKSSNLFAIQNAIAAHTGEPLTETDEKLRATYLSKRFKGFLERKEKILVILDDVWEKIKVEDIGLGSPLPNGVKLLLTSRDVKVCRQIAKDAALKVFEVDVLKENEAHDFFCQKADISAEHDHDLYEIGCEIVKKCGCLPLAIELIAGTLIDERDRAIWRHTRDRLKLNDLDENVKKIIGISYESIKREEDKAIFLLCGLFPEDSNIPIEDLTRYAWGLKDAWGLKLLKQVSTMGKARDSTQTSVNNLKKAYLLMDGDSHHSDCVKLHDLVLAFVVNTVSEDGEDGCWIIHHEDNFSNYWSEANSMSQSCKQISLSCKGMSEFPTDFKFPDLRFLKLVQGDKSLRFPQAFYATMESLQVIAFERMKYPLVPTSSTKLRTLCLDKCSLKFDLACIGNLSNLEVLSFANSDITTIPSTFGNLKKLRLLDVTGCCNLVIDDGVLKSLVKLEELYMRSFDGRAVCFTDNNNSELAERSKNLCALEFEFIGNNAHMKNVSFAKLTRFKISVGCYFSEVRDERGRNKVDAHSYQNSLKLITNKEEILKSNIRELFMNTDALYLQVNDMNTLEDVDVKSPHPQNSLPYSSFYNLRSLVVSECAELKYLFTQSVATNLSKLEYLEISVCDAMEAVIHTENNGSDIMFSNLKYLRLAWLPNLLCFCNNFNVIELPHLMELRLEGLPKITSIYPSSASSSASGDISLMQSLFNKEVCSSSLRSIVVWKCESLVNLLPSNPMPLFNHLEELKVEWCASVEVIFDIDMGCVGETDKVSSSSLRSINLFGLRKLREVWRIKYAGNNNLIHGFEAVESIDIEYCERFENLITPATTTFDMRAVESIDIEYCERFENLITPATTTFYMRALKQVRIGGCGRERERKNELGHAGESKEQVCSSGLRSIKVSNCDSLVNLFSCNLFPFLNNLQELNVENCGSIQVLFNTDLGRAGESKEQVCSSSLRSIKVSNCDSLVNLFSCNLFPFLNNLQELNVENCGSIQVLFNTDLGRAGESKEQVCSSSLRSIKVSNCDSLVNLLPSNPMPLFNHLEELDVRGCASVEVIFDINMGCVGETDKVSSSRLRSIYLHGLGKLREVWRIKDAGNNNLIHGFEAVERIRIDDCERFEKLITPATTTFDMRALKQVHIYNCSRGGERKDELVEKEISKIAFPLPTFNHLHDLVLLGYEDVEVVFEITSPISRESTHNTQQQLIILPNLEKLDLYDLEKMSHVWKCNWNELILQKQPSQSSFRNLTTITMYNCNSIKYLFSPLMVKLLSSLKEIYISSCDAIEEVVSNRDDEDVSINSHTTASVGVVFPRLKSLTLFDLPNFVGFFLGKNEFIWPTLENVEIRECPQITVSGPITEYILKSQQEIFG</sequence>
<evidence type="ECO:0000259" key="7">
    <source>
        <dbReference type="Pfam" id="PF23247"/>
    </source>
</evidence>
<feature type="domain" description="Disease resistance protein At4g27190-like leucine-rich repeats" evidence="7">
    <location>
        <begin position="1213"/>
        <end position="1346"/>
    </location>
</feature>
<dbReference type="Gene3D" id="1.10.10.10">
    <property type="entry name" value="Winged helix-like DNA-binding domain superfamily/Winged helix DNA-binding domain"/>
    <property type="match status" value="1"/>
</dbReference>
<name>A0A2U1PM07_ARTAN</name>
<dbReference type="InterPro" id="IPR027417">
    <property type="entry name" value="P-loop_NTPase"/>
</dbReference>
<dbReference type="PRINTS" id="PR00364">
    <property type="entry name" value="DISEASERSIST"/>
</dbReference>
<dbReference type="STRING" id="35608.A0A2U1PM07"/>
<dbReference type="Gene3D" id="3.40.50.300">
    <property type="entry name" value="P-loop containing nucleotide triphosphate hydrolases"/>
    <property type="match status" value="1"/>
</dbReference>
<dbReference type="InterPro" id="IPR032675">
    <property type="entry name" value="LRR_dom_sf"/>
</dbReference>
<dbReference type="OrthoDB" id="3794806at2759"/>
<dbReference type="GO" id="GO:0005524">
    <property type="term" value="F:ATP binding"/>
    <property type="evidence" value="ECO:0007669"/>
    <property type="project" value="UniProtKB-KW"/>
</dbReference>
<dbReference type="SUPFAM" id="SSF52540">
    <property type="entry name" value="P-loop containing nucleoside triphosphate hydrolases"/>
    <property type="match status" value="1"/>
</dbReference>
<dbReference type="PANTHER" id="PTHR33463:SF222">
    <property type="entry name" value="NB-ARC-RELATED"/>
    <property type="match status" value="1"/>
</dbReference>
<evidence type="ECO:0000256" key="4">
    <source>
        <dbReference type="ARBA" id="ARBA00022821"/>
    </source>
</evidence>
<dbReference type="Pfam" id="PF00931">
    <property type="entry name" value="NB-ARC"/>
    <property type="match status" value="1"/>
</dbReference>
<protein>
    <submittedName>
        <fullName evidence="8">NB-ARC domains-containing protein</fullName>
    </submittedName>
</protein>
<dbReference type="Pfam" id="PF23247">
    <property type="entry name" value="LRR_RPS2"/>
    <property type="match status" value="6"/>
</dbReference>
<gene>
    <name evidence="8" type="ORF">CTI12_AA137800</name>
</gene>
<dbReference type="EMBL" id="PKPP01000982">
    <property type="protein sequence ID" value="PWA86790.1"/>
    <property type="molecule type" value="Genomic_DNA"/>
</dbReference>
<feature type="domain" description="Disease resistance protein At4g27190-like leucine-rich repeats" evidence="7">
    <location>
        <begin position="1092"/>
        <end position="1148"/>
    </location>
</feature>
<evidence type="ECO:0000259" key="6">
    <source>
        <dbReference type="Pfam" id="PF00931"/>
    </source>
</evidence>
<comment type="similarity">
    <text evidence="1">Belongs to the disease resistance NB-LRR family.</text>
</comment>
<dbReference type="Proteomes" id="UP000245207">
    <property type="component" value="Unassembled WGS sequence"/>
</dbReference>
<feature type="domain" description="Disease resistance protein At4g27190-like leucine-rich repeats" evidence="7">
    <location>
        <begin position="915"/>
        <end position="1049"/>
    </location>
</feature>
<evidence type="ECO:0000256" key="2">
    <source>
        <dbReference type="ARBA" id="ARBA00022614"/>
    </source>
</evidence>
<dbReference type="Gene3D" id="1.10.8.430">
    <property type="entry name" value="Helical domain of apoptotic protease-activating factors"/>
    <property type="match status" value="1"/>
</dbReference>
<dbReference type="InterPro" id="IPR002182">
    <property type="entry name" value="NB-ARC"/>
</dbReference>
<dbReference type="InterPro" id="IPR036388">
    <property type="entry name" value="WH-like_DNA-bd_sf"/>
</dbReference>
<feature type="domain" description="Disease resistance protein At4g27190-like leucine-rich repeats" evidence="7">
    <location>
        <begin position="1153"/>
        <end position="1208"/>
    </location>
</feature>
<organism evidence="8 9">
    <name type="scientific">Artemisia annua</name>
    <name type="common">Sweet wormwood</name>
    <dbReference type="NCBI Taxonomy" id="35608"/>
    <lineage>
        <taxon>Eukaryota</taxon>
        <taxon>Viridiplantae</taxon>
        <taxon>Streptophyta</taxon>
        <taxon>Embryophyta</taxon>
        <taxon>Tracheophyta</taxon>
        <taxon>Spermatophyta</taxon>
        <taxon>Magnoliopsida</taxon>
        <taxon>eudicotyledons</taxon>
        <taxon>Gunneridae</taxon>
        <taxon>Pentapetalae</taxon>
        <taxon>asterids</taxon>
        <taxon>campanulids</taxon>
        <taxon>Asterales</taxon>
        <taxon>Asteraceae</taxon>
        <taxon>Asteroideae</taxon>
        <taxon>Anthemideae</taxon>
        <taxon>Artemisiinae</taxon>
        <taxon>Artemisia</taxon>
    </lineage>
</organism>
<keyword evidence="3" id="KW-0677">Repeat</keyword>
<keyword evidence="4" id="KW-0611">Plant defense</keyword>
<keyword evidence="5" id="KW-0067">ATP-binding</keyword>
<comment type="caution">
    <text evidence="8">The sequence shown here is derived from an EMBL/GenBank/DDBJ whole genome shotgun (WGS) entry which is preliminary data.</text>
</comment>
<dbReference type="SUPFAM" id="SSF52058">
    <property type="entry name" value="L domain-like"/>
    <property type="match status" value="1"/>
</dbReference>
<evidence type="ECO:0000313" key="9">
    <source>
        <dbReference type="Proteomes" id="UP000245207"/>
    </source>
</evidence>
<proteinExistence type="inferred from homology"/>
<reference evidence="8 9" key="1">
    <citation type="journal article" date="2018" name="Mol. Plant">
        <title>The genome of Artemisia annua provides insight into the evolution of Asteraceae family and artemisinin biosynthesis.</title>
        <authorList>
            <person name="Shen Q."/>
            <person name="Zhang L."/>
            <person name="Liao Z."/>
            <person name="Wang S."/>
            <person name="Yan T."/>
            <person name="Shi P."/>
            <person name="Liu M."/>
            <person name="Fu X."/>
            <person name="Pan Q."/>
            <person name="Wang Y."/>
            <person name="Lv Z."/>
            <person name="Lu X."/>
            <person name="Zhang F."/>
            <person name="Jiang W."/>
            <person name="Ma Y."/>
            <person name="Chen M."/>
            <person name="Hao X."/>
            <person name="Li L."/>
            <person name="Tang Y."/>
            <person name="Lv G."/>
            <person name="Zhou Y."/>
            <person name="Sun X."/>
            <person name="Brodelius P.E."/>
            <person name="Rose J.K.C."/>
            <person name="Tang K."/>
        </authorList>
    </citation>
    <scope>NUCLEOTIDE SEQUENCE [LARGE SCALE GENOMIC DNA]</scope>
    <source>
        <strain evidence="9">cv. Huhao1</strain>
        <tissue evidence="8">Leaf</tissue>
    </source>
</reference>
<dbReference type="InterPro" id="IPR042197">
    <property type="entry name" value="Apaf_helical"/>
</dbReference>
<evidence type="ECO:0000313" key="8">
    <source>
        <dbReference type="EMBL" id="PWA86790.1"/>
    </source>
</evidence>
<dbReference type="GO" id="GO:0006952">
    <property type="term" value="P:defense response"/>
    <property type="evidence" value="ECO:0007669"/>
    <property type="project" value="UniProtKB-KW"/>
</dbReference>
<evidence type="ECO:0000256" key="5">
    <source>
        <dbReference type="ARBA" id="ARBA00022840"/>
    </source>
</evidence>
<dbReference type="InterPro" id="IPR050905">
    <property type="entry name" value="Plant_NBS-LRR"/>
</dbReference>
<keyword evidence="5" id="KW-0547">Nucleotide-binding</keyword>
<evidence type="ECO:0000256" key="1">
    <source>
        <dbReference type="ARBA" id="ARBA00008894"/>
    </source>
</evidence>